<protein>
    <submittedName>
        <fullName evidence="2">Ketosteroid isomerase-like protein</fullName>
    </submittedName>
</protein>
<sequence length="125" mass="14076">MSDQHHATLIKAVNKASQDWMNAFNRGDAAGCAGAYEENAVMEASPFGRFEGAVQIEAFWRDLISQGFTDVTYIAPKLEILDSRRINLTAHWRMNKAHGIITREIWVLQPDGRARLQEDAFEVLG</sequence>
<dbReference type="AlphaFoldDB" id="A0A3D9HGJ7"/>
<gene>
    <name evidence="2" type="ORF">DFP90_10794</name>
</gene>
<dbReference type="InterPro" id="IPR037401">
    <property type="entry name" value="SnoaL-like"/>
</dbReference>
<accession>A0A3D9HGJ7</accession>
<evidence type="ECO:0000313" key="2">
    <source>
        <dbReference type="EMBL" id="RED48590.1"/>
    </source>
</evidence>
<dbReference type="Gene3D" id="3.10.450.50">
    <property type="match status" value="1"/>
</dbReference>
<keyword evidence="3" id="KW-1185">Reference proteome</keyword>
<organism evidence="2 3">
    <name type="scientific">Aestuariispira insulae</name>
    <dbReference type="NCBI Taxonomy" id="1461337"/>
    <lineage>
        <taxon>Bacteria</taxon>
        <taxon>Pseudomonadati</taxon>
        <taxon>Pseudomonadota</taxon>
        <taxon>Alphaproteobacteria</taxon>
        <taxon>Rhodospirillales</taxon>
        <taxon>Kiloniellaceae</taxon>
        <taxon>Aestuariispira</taxon>
    </lineage>
</organism>
<keyword evidence="2" id="KW-0413">Isomerase</keyword>
<proteinExistence type="predicted"/>
<dbReference type="Pfam" id="PF12680">
    <property type="entry name" value="SnoaL_2"/>
    <property type="match status" value="1"/>
</dbReference>
<dbReference type="Proteomes" id="UP000256845">
    <property type="component" value="Unassembled WGS sequence"/>
</dbReference>
<name>A0A3D9HGJ7_9PROT</name>
<reference evidence="2 3" key="1">
    <citation type="submission" date="2018-07" db="EMBL/GenBank/DDBJ databases">
        <title>Genomic Encyclopedia of Type Strains, Phase III (KMG-III): the genomes of soil and plant-associated and newly described type strains.</title>
        <authorList>
            <person name="Whitman W."/>
        </authorList>
    </citation>
    <scope>NUCLEOTIDE SEQUENCE [LARGE SCALE GENOMIC DNA]</scope>
    <source>
        <strain evidence="2 3">CECT 8488</strain>
    </source>
</reference>
<dbReference type="EMBL" id="QRDW01000007">
    <property type="protein sequence ID" value="RED48590.1"/>
    <property type="molecule type" value="Genomic_DNA"/>
</dbReference>
<comment type="caution">
    <text evidence="2">The sequence shown here is derived from an EMBL/GenBank/DDBJ whole genome shotgun (WGS) entry which is preliminary data.</text>
</comment>
<dbReference type="SUPFAM" id="SSF54427">
    <property type="entry name" value="NTF2-like"/>
    <property type="match status" value="1"/>
</dbReference>
<feature type="domain" description="SnoaL-like" evidence="1">
    <location>
        <begin position="18"/>
        <end position="73"/>
    </location>
</feature>
<dbReference type="InterPro" id="IPR032710">
    <property type="entry name" value="NTF2-like_dom_sf"/>
</dbReference>
<dbReference type="RefSeq" id="WP_115937536.1">
    <property type="nucleotide sequence ID" value="NZ_QRDW01000007.1"/>
</dbReference>
<dbReference type="GO" id="GO:0016853">
    <property type="term" value="F:isomerase activity"/>
    <property type="evidence" value="ECO:0007669"/>
    <property type="project" value="UniProtKB-KW"/>
</dbReference>
<evidence type="ECO:0000259" key="1">
    <source>
        <dbReference type="Pfam" id="PF12680"/>
    </source>
</evidence>
<dbReference type="OrthoDB" id="1157330at2"/>
<evidence type="ECO:0000313" key="3">
    <source>
        <dbReference type="Proteomes" id="UP000256845"/>
    </source>
</evidence>